<reference evidence="1 2" key="1">
    <citation type="submission" date="2020-11" db="EMBL/GenBank/DDBJ databases">
        <title>Fusibacter basophilias sp. nov.</title>
        <authorList>
            <person name="Qiu D."/>
        </authorList>
    </citation>
    <scope>NUCLEOTIDE SEQUENCE [LARGE SCALE GENOMIC DNA]</scope>
    <source>
        <strain evidence="1 2">Q10-2</strain>
    </source>
</reference>
<protein>
    <submittedName>
        <fullName evidence="1">Uncharacterized protein</fullName>
    </submittedName>
</protein>
<gene>
    <name evidence="1" type="ORF">ISU02_04845</name>
</gene>
<keyword evidence="2" id="KW-1185">Reference proteome</keyword>
<name>A0ABR9ZR62_9FIRM</name>
<dbReference type="Proteomes" id="UP000614200">
    <property type="component" value="Unassembled WGS sequence"/>
</dbReference>
<dbReference type="InterPro" id="IPR027417">
    <property type="entry name" value="P-loop_NTPase"/>
</dbReference>
<dbReference type="RefSeq" id="WP_194700660.1">
    <property type="nucleotide sequence ID" value="NZ_JADKNH010000002.1"/>
</dbReference>
<accession>A0ABR9ZR62</accession>
<dbReference type="InterPro" id="IPR012381">
    <property type="entry name" value="EutP_PduV"/>
</dbReference>
<dbReference type="SUPFAM" id="SSF52540">
    <property type="entry name" value="P-loop containing nucleoside triphosphate hydrolases"/>
    <property type="match status" value="1"/>
</dbReference>
<sequence>MRIIQETVLGRQVTLAQALALYTYEADVAGLLISATDVYSLYPPNLTPRVNREVVGIVTQVDLPDSNPEMDEEWLKLSGCDIIYKVSAYTGEGLWQIFEHLREPEDVLAWDEDQF</sequence>
<dbReference type="Pfam" id="PF10662">
    <property type="entry name" value="PduV-EutP"/>
    <property type="match status" value="1"/>
</dbReference>
<evidence type="ECO:0000313" key="1">
    <source>
        <dbReference type="EMBL" id="MBF4692430.1"/>
    </source>
</evidence>
<organism evidence="1 2">
    <name type="scientific">Fusibacter ferrireducens</name>
    <dbReference type="NCBI Taxonomy" id="2785058"/>
    <lineage>
        <taxon>Bacteria</taxon>
        <taxon>Bacillati</taxon>
        <taxon>Bacillota</taxon>
        <taxon>Clostridia</taxon>
        <taxon>Eubacteriales</taxon>
        <taxon>Eubacteriales Family XII. Incertae Sedis</taxon>
        <taxon>Fusibacter</taxon>
    </lineage>
</organism>
<dbReference type="EMBL" id="JADKNH010000002">
    <property type="protein sequence ID" value="MBF4692430.1"/>
    <property type="molecule type" value="Genomic_DNA"/>
</dbReference>
<proteinExistence type="predicted"/>
<evidence type="ECO:0000313" key="2">
    <source>
        <dbReference type="Proteomes" id="UP000614200"/>
    </source>
</evidence>
<comment type="caution">
    <text evidence="1">The sequence shown here is derived from an EMBL/GenBank/DDBJ whole genome shotgun (WGS) entry which is preliminary data.</text>
</comment>